<dbReference type="NCBIfam" id="TIGR02595">
    <property type="entry name" value="PEP_CTERM"/>
    <property type="match status" value="1"/>
</dbReference>
<feature type="signal peptide" evidence="1">
    <location>
        <begin position="1"/>
        <end position="28"/>
    </location>
</feature>
<evidence type="ECO:0000259" key="2">
    <source>
        <dbReference type="Pfam" id="PF07589"/>
    </source>
</evidence>
<dbReference type="InterPro" id="IPR013424">
    <property type="entry name" value="Ice-binding_C"/>
</dbReference>
<dbReference type="AlphaFoldDB" id="A0AAU8JN51"/>
<accession>A0AAU8JN51</accession>
<keyword evidence="1" id="KW-0732">Signal</keyword>
<dbReference type="NCBIfam" id="NF038130">
    <property type="entry name" value="PEP_NF038130"/>
    <property type="match status" value="1"/>
</dbReference>
<protein>
    <submittedName>
        <fullName evidence="3">NF038130 family PEP-CTERM protein</fullName>
    </submittedName>
</protein>
<organism evidence="3">
    <name type="scientific">Planktothricoides raciborskii GIHE-MW2</name>
    <dbReference type="NCBI Taxonomy" id="2792601"/>
    <lineage>
        <taxon>Bacteria</taxon>
        <taxon>Bacillati</taxon>
        <taxon>Cyanobacteriota</taxon>
        <taxon>Cyanophyceae</taxon>
        <taxon>Oscillatoriophycideae</taxon>
        <taxon>Oscillatoriales</taxon>
        <taxon>Oscillatoriaceae</taxon>
        <taxon>Planktothricoides</taxon>
    </lineage>
</organism>
<reference evidence="3" key="1">
    <citation type="submission" date="2024-07" db="EMBL/GenBank/DDBJ databases">
        <authorList>
            <person name="Kim Y.J."/>
            <person name="Jeong J.Y."/>
        </authorList>
    </citation>
    <scope>NUCLEOTIDE SEQUENCE</scope>
    <source>
        <strain evidence="3">GIHE-MW2</strain>
    </source>
</reference>
<gene>
    <name evidence="3" type="ORF">ABWT76_002678</name>
</gene>
<evidence type="ECO:0000313" key="3">
    <source>
        <dbReference type="EMBL" id="XCM39728.1"/>
    </source>
</evidence>
<sequence length="297" mass="31546">MAGLTKKVFIGTSLAAGLSAVVGTPAQALDITFHGSENIKSYTHQDGNLWVDANSSYLTDGDLTTNVELWFDGEDVLDNVGFTATAGTHTVSVESVTAADWSAYGSQWLGDLFANYEPLNNVWPQLNKTVQDMAIGAFTTMGSGDPNIAEFNLDETGAVDIKMAGWYDLNTKLDPIIAQAKTQANSPFFKALVGQAASQALLANISLLETTLDSMGPLQMSEIAKVTINGEVHYAYSFDAVKSGFVAKDDGKSYSGIYSWNHAGIPVESVPEPSTMLGLMAVGGLFAAAKRKSNHNA</sequence>
<dbReference type="EMBL" id="CP159837">
    <property type="protein sequence ID" value="XCM39728.1"/>
    <property type="molecule type" value="Genomic_DNA"/>
</dbReference>
<name>A0AAU8JN51_9CYAN</name>
<evidence type="ECO:0000256" key="1">
    <source>
        <dbReference type="SAM" id="SignalP"/>
    </source>
</evidence>
<feature type="domain" description="Ice-binding protein C-terminal" evidence="2">
    <location>
        <begin position="269"/>
        <end position="292"/>
    </location>
</feature>
<feature type="chain" id="PRO_5043493480" evidence="1">
    <location>
        <begin position="29"/>
        <end position="297"/>
    </location>
</feature>
<dbReference type="RefSeq" id="WP_190879112.1">
    <property type="nucleotide sequence ID" value="NZ_CP159837.1"/>
</dbReference>
<proteinExistence type="predicted"/>
<dbReference type="Pfam" id="PF07589">
    <property type="entry name" value="PEP-CTERM"/>
    <property type="match status" value="1"/>
</dbReference>